<evidence type="ECO:0000313" key="2">
    <source>
        <dbReference type="Ensembl" id="ENSOGAP00000018011.1"/>
    </source>
</evidence>
<dbReference type="EMBL" id="AAQR03010786">
    <property type="status" value="NOT_ANNOTATED_CDS"/>
    <property type="molecule type" value="Genomic_DNA"/>
</dbReference>
<dbReference type="Proteomes" id="UP000005225">
    <property type="component" value="Unassembled WGS sequence"/>
</dbReference>
<feature type="compositionally biased region" description="Basic and acidic residues" evidence="1">
    <location>
        <begin position="19"/>
        <end position="31"/>
    </location>
</feature>
<reference evidence="2" key="3">
    <citation type="submission" date="2025-09" db="UniProtKB">
        <authorList>
            <consortium name="Ensembl"/>
        </authorList>
    </citation>
    <scope>IDENTIFICATION</scope>
</reference>
<dbReference type="HOGENOM" id="CLU_2644483_0_0_1"/>
<name>H0XPH0_OTOGA</name>
<organism evidence="2 3">
    <name type="scientific">Otolemur garnettii</name>
    <name type="common">Small-eared galago</name>
    <name type="synonym">Garnett's greater bushbaby</name>
    <dbReference type="NCBI Taxonomy" id="30611"/>
    <lineage>
        <taxon>Eukaryota</taxon>
        <taxon>Metazoa</taxon>
        <taxon>Chordata</taxon>
        <taxon>Craniata</taxon>
        <taxon>Vertebrata</taxon>
        <taxon>Euteleostomi</taxon>
        <taxon>Mammalia</taxon>
        <taxon>Eutheria</taxon>
        <taxon>Euarchontoglires</taxon>
        <taxon>Primates</taxon>
        <taxon>Strepsirrhini</taxon>
        <taxon>Lorisiformes</taxon>
        <taxon>Galagidae</taxon>
        <taxon>Otolemur</taxon>
    </lineage>
</organism>
<sequence>CSGKKQKILLRVKSSQIGKKGEKEKKGQNKNEEAKLRKYKMSVVCFVNTPEEEAWQPLISKYHPALLVSPENGQQKR</sequence>
<evidence type="ECO:0000256" key="1">
    <source>
        <dbReference type="SAM" id="MobiDB-lite"/>
    </source>
</evidence>
<reference evidence="3" key="1">
    <citation type="submission" date="2011-03" db="EMBL/GenBank/DDBJ databases">
        <title>Version 3 of the genome sequence of Otolemur garnettii (Bushbaby).</title>
        <authorList>
            <consortium name="The Broad Institute Genome Sequencing Platform"/>
            <person name="Di Palma F."/>
            <person name="Johnson J."/>
            <person name="Lander E.S."/>
            <person name="Lindblad-Toh K."/>
            <person name="Jaffe D.B."/>
            <person name="Gnerre S."/>
            <person name="MacCallum I."/>
            <person name="Przybylski D."/>
            <person name="Ribeiro F.J."/>
            <person name="Burton J.N."/>
            <person name="Walker B.J."/>
            <person name="Sharpe T."/>
            <person name="Hall G."/>
        </authorList>
    </citation>
    <scope>NUCLEOTIDE SEQUENCE [LARGE SCALE GENOMIC DNA]</scope>
</reference>
<accession>H0XPH0</accession>
<feature type="region of interest" description="Disordered" evidence="1">
    <location>
        <begin position="12"/>
        <end position="31"/>
    </location>
</feature>
<evidence type="ECO:0000313" key="3">
    <source>
        <dbReference type="Proteomes" id="UP000005225"/>
    </source>
</evidence>
<keyword evidence="3" id="KW-1185">Reference proteome</keyword>
<reference evidence="2" key="2">
    <citation type="submission" date="2025-08" db="UniProtKB">
        <authorList>
            <consortium name="Ensembl"/>
        </authorList>
    </citation>
    <scope>IDENTIFICATION</scope>
</reference>
<dbReference type="InParanoid" id="H0XPH0"/>
<dbReference type="Ensembl" id="ENSOGAT00000034286.1">
    <property type="protein sequence ID" value="ENSOGAP00000018011.1"/>
    <property type="gene ID" value="ENSOGAG00000032973.1"/>
</dbReference>
<dbReference type="AlphaFoldDB" id="H0XPH0"/>
<proteinExistence type="predicted"/>
<protein>
    <submittedName>
        <fullName evidence="2">Uncharacterized protein</fullName>
    </submittedName>
</protein>